<evidence type="ECO:0000313" key="2">
    <source>
        <dbReference type="Proteomes" id="UP000243096"/>
    </source>
</evidence>
<proteinExistence type="predicted"/>
<dbReference type="Proteomes" id="UP000243096">
    <property type="component" value="Unassembled WGS sequence"/>
</dbReference>
<dbReference type="RefSeq" id="WP_104077129.1">
    <property type="nucleotide sequence ID" value="NZ_CP062178.1"/>
</dbReference>
<dbReference type="OrthoDB" id="9762853at2"/>
<keyword evidence="2" id="KW-1185">Reference proteome</keyword>
<evidence type="ECO:0000313" key="1">
    <source>
        <dbReference type="EMBL" id="PPB83834.1"/>
    </source>
</evidence>
<dbReference type="AlphaFoldDB" id="A0A2P5KAV5"/>
<organism evidence="1 2">
    <name type="scientific">Mycetohabitans endofungorum</name>
    <dbReference type="NCBI Taxonomy" id="417203"/>
    <lineage>
        <taxon>Bacteria</taxon>
        <taxon>Pseudomonadati</taxon>
        <taxon>Pseudomonadota</taxon>
        <taxon>Betaproteobacteria</taxon>
        <taxon>Burkholderiales</taxon>
        <taxon>Burkholderiaceae</taxon>
        <taxon>Mycetohabitans</taxon>
    </lineage>
</organism>
<dbReference type="EMBL" id="PRDW01000005">
    <property type="protein sequence ID" value="PPB83834.1"/>
    <property type="molecule type" value="Genomic_DNA"/>
</dbReference>
<comment type="caution">
    <text evidence="1">The sequence shown here is derived from an EMBL/GenBank/DDBJ whole genome shotgun (WGS) entry which is preliminary data.</text>
</comment>
<reference evidence="1 2" key="1">
    <citation type="submission" date="2018-01" db="EMBL/GenBank/DDBJ databases">
        <title>Genomic Encyclopedia of Type Strains, Phase III (KMG-III): the genomes of soil and plant-associated and newly described type strains.</title>
        <authorList>
            <person name="Whitman W."/>
        </authorList>
    </citation>
    <scope>NUCLEOTIDE SEQUENCE [LARGE SCALE GENOMIC DNA]</scope>
    <source>
        <strain evidence="1 2">HKI456</strain>
    </source>
</reference>
<sequence>MSDPIVPPEMDFVLDDRSVPRLLQELAEYSRALPSVTQDGTDTWETVLFGPEHERDAVLRTLAQLAAGSERADGQLPIAQTVVLAMLKLLDTPRRLINQLPEQLRDLYYRDYLGMLERVAQPDRVMLSAVLEDACPELVMKAGLAFDGGQDSEGTARVYRLDQTWTVNHSRCTDLRWCTGSQKARVARVLFDEAAGQAWPIGGVRLFAPVPQSILPEPSPDEDRPVRAARIVTLVQLDLPGDRTLPELVVTFADNIDSSKLHAEVSAGDHWVGSKDSQPDPKDSKKITFSFEQADLEPAAASKLDGLTTSVPVVRLSLTDGGAVPGVQTISFIAPKAGAVTYTSNAFEQSVQLPFGYARQASPPYDGDELYLGIRSIEPDQLLSLHWQLRSPQQLAFDECSYLAQDAQDGHWELLDDALIDGTNGWRTSGVWSLSWPHDALDTAQIESPLQRRMPPGRYWLRVRVKSPAREPSQAVSMPVYPWVRGLHTNALSATLAEPQTIDAAHFKQPLPAGTIVATVDSVDGLQRVLQPWPSAGGRAAETRAAWIARVSARLRHRERALTDWDIGRLLRDYYPGIRDLHLAESRMARAMQHRARQTIVLMPHASANDNDDALRPAFSQAHLNEMRDWLAQRASPWLQITCCNPDYVPVQVRWSITFAPGISRALGNQQIQQALHTHYLAWSTSDVSVSLIGQPLAYHEMMRVIQACDVVQHVDSLTLNGREDSVDAADTEVLVPVFASPEYAQVKLAFHREQLAGAYWQRAVIYGNGRNHVEVACVIPKKLTFAGAGQIDIEDQKVFLYDCDTGKRLDAQGSPAGPSCTNQTGQYCLPVQVASKRDILPTKDDLWSLHRYIQADQTVGRYRIGVGADVPLSDGRTYKLRSHEAGLELGLQVLPKVDYAAPENWVINTLPPVPLAVATDAQVSVELGTYVLQANTLLVGPAQLTLMPTLPTVLTSQELSKAWGTAIKMLSDEAPHAITVSDDAIHCWWVGPESSEPSNSGPPESPIKRYGIKQGATIEIPLGENRQSISFGDTDIVFSPVPCRQPMQWLTIYGLHIRSKQTDLAISGGIESYPMGTLDTGVPVAHVTDSYGNEGTVHLAIQRDRPELKHKCAQTLDGHSDNC</sequence>
<gene>
    <name evidence="1" type="ORF">B0O95_10515</name>
</gene>
<accession>A0A2P5KAV5</accession>
<protein>
    <submittedName>
        <fullName evidence="1">Uncharacterized protein</fullName>
    </submittedName>
</protein>
<name>A0A2P5KAV5_9BURK</name>